<dbReference type="PANTHER" id="PTHR11757">
    <property type="entry name" value="PROTEASE FAMILY S9A OLIGOPEPTIDASE"/>
    <property type="match status" value="1"/>
</dbReference>
<dbReference type="InterPro" id="IPR029058">
    <property type="entry name" value="AB_hydrolase_fold"/>
</dbReference>
<dbReference type="GO" id="GO:0004252">
    <property type="term" value="F:serine-type endopeptidase activity"/>
    <property type="evidence" value="ECO:0007669"/>
    <property type="project" value="InterPro"/>
</dbReference>
<dbReference type="Pfam" id="PF00326">
    <property type="entry name" value="Peptidase_S9"/>
    <property type="match status" value="1"/>
</dbReference>
<dbReference type="InterPro" id="IPR001375">
    <property type="entry name" value="Peptidase_S9_cat"/>
</dbReference>
<dbReference type="SUPFAM" id="SSF50993">
    <property type="entry name" value="Peptidase/esterase 'gauge' domain"/>
    <property type="match status" value="1"/>
</dbReference>
<dbReference type="AlphaFoldDB" id="A0A1L5NR47"/>
<dbReference type="GO" id="GO:0006508">
    <property type="term" value="P:proteolysis"/>
    <property type="evidence" value="ECO:0007669"/>
    <property type="project" value="UniProtKB-KW"/>
</dbReference>
<dbReference type="Proteomes" id="UP000184749">
    <property type="component" value="Plasmid pRgalIE4872c"/>
</dbReference>
<protein>
    <submittedName>
        <fullName evidence="7">Peptidase S9 prolyl oligopeptidase domain-containing protein</fullName>
    </submittedName>
</protein>
<keyword evidence="2" id="KW-0645">Protease</keyword>
<feature type="domain" description="Peptidase S9 prolyl oligopeptidase catalytic" evidence="5">
    <location>
        <begin position="510"/>
        <end position="723"/>
    </location>
</feature>
<dbReference type="InterPro" id="IPR002470">
    <property type="entry name" value="Peptidase_S9A"/>
</dbReference>
<dbReference type="Gene3D" id="2.130.10.120">
    <property type="entry name" value="Prolyl oligopeptidase, N-terminal domain"/>
    <property type="match status" value="1"/>
</dbReference>
<dbReference type="PRINTS" id="PR00862">
    <property type="entry name" value="PROLIGOPTASE"/>
</dbReference>
<dbReference type="Gene3D" id="3.40.50.1820">
    <property type="entry name" value="alpha/beta hydrolase"/>
    <property type="match status" value="1"/>
</dbReference>
<dbReference type="Pfam" id="PF02897">
    <property type="entry name" value="Peptidase_S9_N"/>
    <property type="match status" value="1"/>
</dbReference>
<evidence type="ECO:0000259" key="5">
    <source>
        <dbReference type="Pfam" id="PF00326"/>
    </source>
</evidence>
<gene>
    <name evidence="7" type="ORF">IE4872_PC00357</name>
</gene>
<evidence type="ECO:0000313" key="7">
    <source>
        <dbReference type="EMBL" id="APO70376.1"/>
    </source>
</evidence>
<name>A0A1L5NR47_9HYPH</name>
<evidence type="ECO:0000259" key="6">
    <source>
        <dbReference type="Pfam" id="PF02897"/>
    </source>
</evidence>
<dbReference type="SUPFAM" id="SSF53474">
    <property type="entry name" value="alpha/beta-Hydrolases"/>
    <property type="match status" value="1"/>
</dbReference>
<organism evidence="7 8">
    <name type="scientific">Rhizobium gallicum</name>
    <dbReference type="NCBI Taxonomy" id="56730"/>
    <lineage>
        <taxon>Bacteria</taxon>
        <taxon>Pseudomonadati</taxon>
        <taxon>Pseudomonadota</taxon>
        <taxon>Alphaproteobacteria</taxon>
        <taxon>Hyphomicrobiales</taxon>
        <taxon>Rhizobiaceae</taxon>
        <taxon>Rhizobium/Agrobacterium group</taxon>
        <taxon>Rhizobium</taxon>
    </lineage>
</organism>
<keyword evidence="4" id="KW-0720">Serine protease</keyword>
<sequence length="728" mass="82287">MRHFLRALLSQCRNCFYLRSDAMRDKSLQPPLPHAEPRIRVLHEDVTIDSYGWLRERENPDVSAYLQAENAYAEQAIAHLAGLKADLISEINGRRACNGSPPPFQVGPFEYFRRQAEEKPHPVWCRRPVSGGPTETVLDPNTFEGTERFYTLGAFEPSDDGRYIAYSLDIIGNERYELRIRDTVGGHDVWRDTGRAGRVVWAADNQTIFFMRERADRRHHDQIVRLNVADRKPRVIFEEVNERLALLIRRSQSGAWLFIDAHPTSDYSLRVQQGAAETWCLRADEPVGTWQRLFRRDIGHNIYAEHWHDCFLFRVDDAGPNCRLVSVPLNDWSAHNWNEVVPHREDVRIEEIHVLEKHIIVLERQGLVPRIASRDIRGQIETTIIPEEPSCTLTVGLSAGGRYSVAKNAFSGSSLIYTLGSFVTPDTVIEHNLIEDRSTNLYRPNVPGYDSTQYEATVVVVKSEDGIEVPISLVMRRDRKGPGPVLLNVYGCYGISRWPSFFPWPSAMAERLSLLDRGVAFGIVHVRGGGELGRAWHQAATRDRKQTTYTDLIAAAEGLVDQGIASRDSIVIEGKSAGGGTVLTTASLRPDLFRAVIAEVPVADILDTELDFTLPYALQETAEYGDPHIAPDFKYLRGYDPYYNLSGDRHLPPTYIDGALDDGQVLYFQPARYVAQRRSLAADRDPKLIFRTLTVGGHYGSSHGPGVTEEAAFRIAWTLDQFERSRPE</sequence>
<evidence type="ECO:0000256" key="1">
    <source>
        <dbReference type="ARBA" id="ARBA00005228"/>
    </source>
</evidence>
<evidence type="ECO:0000256" key="4">
    <source>
        <dbReference type="ARBA" id="ARBA00022825"/>
    </source>
</evidence>
<dbReference type="InterPro" id="IPR051543">
    <property type="entry name" value="Serine_Peptidase_S9A"/>
</dbReference>
<dbReference type="PANTHER" id="PTHR11757:SF19">
    <property type="entry name" value="PROLYL ENDOPEPTIDASE-LIKE"/>
    <property type="match status" value="1"/>
</dbReference>
<dbReference type="EMBL" id="CP017104">
    <property type="protein sequence ID" value="APO70376.1"/>
    <property type="molecule type" value="Genomic_DNA"/>
</dbReference>
<geneLocation type="plasmid" evidence="8">
    <name>prgalie4872c</name>
</geneLocation>
<feature type="domain" description="Peptidase S9A N-terminal" evidence="6">
    <location>
        <begin position="30"/>
        <end position="439"/>
    </location>
</feature>
<reference evidence="7 8" key="1">
    <citation type="submission" date="2016-09" db="EMBL/GenBank/DDBJ databases">
        <title>The complete genome sequences of Rhizobium gallicum, symbiovars gallicum and phaseoli, symbionts associated to common bean (Phaseolus vulgaris).</title>
        <authorList>
            <person name="Bustos P."/>
            <person name="Santamaria R.I."/>
            <person name="Perez-Carrascal O.M."/>
            <person name="Juarez S."/>
            <person name="Lozano L."/>
            <person name="Martinez-Flores I."/>
            <person name="Martinez-Romero E."/>
            <person name="Cevallos M."/>
            <person name="Romero D."/>
            <person name="Davila G."/>
            <person name="Gonzalez V."/>
        </authorList>
    </citation>
    <scope>NUCLEOTIDE SEQUENCE [LARGE SCALE GENOMIC DNA]</scope>
    <source>
        <strain evidence="7 8">IE4872</strain>
        <plasmid evidence="8">prgalie4872c</plasmid>
    </source>
</reference>
<evidence type="ECO:0000256" key="3">
    <source>
        <dbReference type="ARBA" id="ARBA00022801"/>
    </source>
</evidence>
<evidence type="ECO:0000313" key="8">
    <source>
        <dbReference type="Proteomes" id="UP000184749"/>
    </source>
</evidence>
<evidence type="ECO:0000256" key="2">
    <source>
        <dbReference type="ARBA" id="ARBA00022670"/>
    </source>
</evidence>
<dbReference type="InterPro" id="IPR023302">
    <property type="entry name" value="Pept_S9A_N"/>
</dbReference>
<comment type="similarity">
    <text evidence="1">Belongs to the peptidase S9A family.</text>
</comment>
<keyword evidence="3" id="KW-0378">Hydrolase</keyword>
<keyword evidence="7" id="KW-0614">Plasmid</keyword>
<proteinExistence type="inferred from homology"/>
<accession>A0A1L5NR47</accession>